<evidence type="ECO:0000313" key="3">
    <source>
        <dbReference type="EMBL" id="RZU13282.1"/>
    </source>
</evidence>
<name>A0A4Q7WS92_9ACTN</name>
<dbReference type="AlphaFoldDB" id="A0A4Q7WS92"/>
<proteinExistence type="predicted"/>
<feature type="transmembrane region" description="Helical" evidence="2">
    <location>
        <begin position="41"/>
        <end position="61"/>
    </location>
</feature>
<reference evidence="3 4" key="1">
    <citation type="journal article" date="2015" name="Stand. Genomic Sci.">
        <title>Genomic Encyclopedia of Bacterial and Archaeal Type Strains, Phase III: the genomes of soil and plant-associated and newly described type strains.</title>
        <authorList>
            <person name="Whitman W.B."/>
            <person name="Woyke T."/>
            <person name="Klenk H.P."/>
            <person name="Zhou Y."/>
            <person name="Lilburn T.G."/>
            <person name="Beck B.J."/>
            <person name="De Vos P."/>
            <person name="Vandamme P."/>
            <person name="Eisen J.A."/>
            <person name="Garrity G."/>
            <person name="Hugenholtz P."/>
            <person name="Kyrpides N.C."/>
        </authorList>
    </citation>
    <scope>NUCLEOTIDE SEQUENCE [LARGE SCALE GENOMIC DNA]</scope>
    <source>
        <strain evidence="3 4">VKM Ac-2540</strain>
    </source>
</reference>
<dbReference type="OrthoDB" id="3406105at2"/>
<keyword evidence="2" id="KW-0472">Membrane</keyword>
<feature type="transmembrane region" description="Helical" evidence="2">
    <location>
        <begin position="81"/>
        <end position="101"/>
    </location>
</feature>
<keyword evidence="2" id="KW-1133">Transmembrane helix</keyword>
<evidence type="ECO:0000256" key="1">
    <source>
        <dbReference type="SAM" id="MobiDB-lite"/>
    </source>
</evidence>
<accession>A0A4Q7WS92</accession>
<organism evidence="3 4">
    <name type="scientific">Kribbella rubisoli</name>
    <dbReference type="NCBI Taxonomy" id="3075929"/>
    <lineage>
        <taxon>Bacteria</taxon>
        <taxon>Bacillati</taxon>
        <taxon>Actinomycetota</taxon>
        <taxon>Actinomycetes</taxon>
        <taxon>Propionibacteriales</taxon>
        <taxon>Kribbellaceae</taxon>
        <taxon>Kribbella</taxon>
    </lineage>
</organism>
<feature type="region of interest" description="Disordered" evidence="1">
    <location>
        <begin position="1"/>
        <end position="31"/>
    </location>
</feature>
<dbReference type="Proteomes" id="UP000292027">
    <property type="component" value="Unassembled WGS sequence"/>
</dbReference>
<keyword evidence="4" id="KW-1185">Reference proteome</keyword>
<sequence>MSVLHRARKTPDPPESDTPPPAVDELSEPQSARVPRTRISGAWVGICATVLGFVVLIVFMLQNTGTVAINFLWMNGSLPLALALFIAGVGTAVLATAIGAARMTQLRRLVRRGRN</sequence>
<dbReference type="RefSeq" id="WP_130445551.1">
    <property type="nucleotide sequence ID" value="NZ_SHKR01000013.1"/>
</dbReference>
<comment type="caution">
    <text evidence="3">The sequence shown here is derived from an EMBL/GenBank/DDBJ whole genome shotgun (WGS) entry which is preliminary data.</text>
</comment>
<gene>
    <name evidence="3" type="ORF">EV645_4118</name>
</gene>
<dbReference type="EMBL" id="SHKR01000013">
    <property type="protein sequence ID" value="RZU13282.1"/>
    <property type="molecule type" value="Genomic_DNA"/>
</dbReference>
<keyword evidence="2" id="KW-0812">Transmembrane</keyword>
<protein>
    <submittedName>
        <fullName evidence="3">Integral membrane protein</fullName>
    </submittedName>
</protein>
<evidence type="ECO:0000256" key="2">
    <source>
        <dbReference type="SAM" id="Phobius"/>
    </source>
</evidence>
<evidence type="ECO:0000313" key="4">
    <source>
        <dbReference type="Proteomes" id="UP000292027"/>
    </source>
</evidence>